<keyword evidence="4" id="KW-0812">Transmembrane</keyword>
<dbReference type="PANTHER" id="PTHR12299">
    <property type="entry name" value="HYALURONIC ACID-BINDING PROTEIN 4"/>
    <property type="match status" value="1"/>
</dbReference>
<feature type="transmembrane region" description="Helical" evidence="4">
    <location>
        <begin position="294"/>
        <end position="313"/>
    </location>
</feature>
<dbReference type="GO" id="GO:0005634">
    <property type="term" value="C:nucleus"/>
    <property type="evidence" value="ECO:0007669"/>
    <property type="project" value="TreeGrafter"/>
</dbReference>
<dbReference type="PANTHER" id="PTHR12299:SF17">
    <property type="entry name" value="AT19571P-RELATED"/>
    <property type="match status" value="1"/>
</dbReference>
<dbReference type="Proteomes" id="UP001217918">
    <property type="component" value="Unassembled WGS sequence"/>
</dbReference>
<evidence type="ECO:0000256" key="2">
    <source>
        <dbReference type="ARBA" id="ARBA00022490"/>
    </source>
</evidence>
<dbReference type="SMART" id="SM01233">
    <property type="entry name" value="HABP4_PAI-RBP1"/>
    <property type="match status" value="1"/>
</dbReference>
<sequence length="314" mass="32853">MSVATKNPFDLLGNDDGDSDTPTAPVKTVDKTSTHTVKRNTDGLGSATQAPARGGSRRGGIGGNEGAFRDRNAGSDRNRAKTTDESAPRDAPRGGRDARARGGRGGRFPRERDDRHAKNNTAETTEKAASQGWGAVEGEAALKDEQAGEEMAQAEKRDAAHEDAEAPDAEPEPKTMSLQDYLAQQAEKKLALQTEGSLKPRQPNEGSKTDKKWANAKPLAKENDEDYFAGTGGKAKRERERKTKQGPADAAMAAGAAGATVLLVATVLAAAAAVDRAVTLEVPVVTLEVPVVTSEALVVIVPTVVTVVTVAAVP</sequence>
<comment type="subcellular location">
    <subcellularLocation>
        <location evidence="1">Cytoplasm</location>
    </subcellularLocation>
</comment>
<keyword evidence="4" id="KW-1133">Transmembrane helix</keyword>
<dbReference type="EMBL" id="JAQQPM010000001">
    <property type="protein sequence ID" value="KAK2066598.1"/>
    <property type="molecule type" value="Genomic_DNA"/>
</dbReference>
<gene>
    <name evidence="6" type="ORF">P8C59_000403</name>
</gene>
<dbReference type="InterPro" id="IPR006861">
    <property type="entry name" value="HABP4_PAIRBP1-bd"/>
</dbReference>
<feature type="compositionally biased region" description="Basic and acidic residues" evidence="3">
    <location>
        <begin position="67"/>
        <end position="100"/>
    </location>
</feature>
<feature type="compositionally biased region" description="Basic and acidic residues" evidence="3">
    <location>
        <begin position="153"/>
        <end position="164"/>
    </location>
</feature>
<keyword evidence="2" id="KW-0963">Cytoplasm</keyword>
<organism evidence="6 7">
    <name type="scientific">Phyllachora maydis</name>
    <dbReference type="NCBI Taxonomy" id="1825666"/>
    <lineage>
        <taxon>Eukaryota</taxon>
        <taxon>Fungi</taxon>
        <taxon>Dikarya</taxon>
        <taxon>Ascomycota</taxon>
        <taxon>Pezizomycotina</taxon>
        <taxon>Sordariomycetes</taxon>
        <taxon>Sordariomycetidae</taxon>
        <taxon>Phyllachorales</taxon>
        <taxon>Phyllachoraceae</taxon>
        <taxon>Phyllachora</taxon>
    </lineage>
</organism>
<feature type="transmembrane region" description="Helical" evidence="4">
    <location>
        <begin position="250"/>
        <end position="274"/>
    </location>
</feature>
<dbReference type="GO" id="GO:0005737">
    <property type="term" value="C:cytoplasm"/>
    <property type="evidence" value="ECO:0007669"/>
    <property type="project" value="UniProtKB-SubCell"/>
</dbReference>
<dbReference type="InterPro" id="IPR039764">
    <property type="entry name" value="HABP4/SERBP1-like"/>
</dbReference>
<evidence type="ECO:0000256" key="4">
    <source>
        <dbReference type="SAM" id="Phobius"/>
    </source>
</evidence>
<feature type="compositionally biased region" description="Basic and acidic residues" evidence="3">
    <location>
        <begin position="108"/>
        <end position="117"/>
    </location>
</feature>
<proteinExistence type="predicted"/>
<feature type="region of interest" description="Disordered" evidence="3">
    <location>
        <begin position="1"/>
        <end position="247"/>
    </location>
</feature>
<accession>A0AAD9HW05</accession>
<evidence type="ECO:0000313" key="7">
    <source>
        <dbReference type="Proteomes" id="UP001217918"/>
    </source>
</evidence>
<dbReference type="AlphaFoldDB" id="A0AAD9HW05"/>
<evidence type="ECO:0000313" key="6">
    <source>
        <dbReference type="EMBL" id="KAK2066598.1"/>
    </source>
</evidence>
<dbReference type="InterPro" id="IPR019084">
    <property type="entry name" value="STM1-like_N"/>
</dbReference>
<comment type="caution">
    <text evidence="6">The sequence shown here is derived from an EMBL/GenBank/DDBJ whole genome shotgun (WGS) entry which is preliminary data.</text>
</comment>
<keyword evidence="4" id="KW-0472">Membrane</keyword>
<dbReference type="GO" id="GO:0003723">
    <property type="term" value="F:RNA binding"/>
    <property type="evidence" value="ECO:0007669"/>
    <property type="project" value="InterPro"/>
</dbReference>
<reference evidence="6" key="1">
    <citation type="journal article" date="2023" name="Mol. Plant Microbe Interact.">
        <title>Elucidating the Obligate Nature and Biological Capacity of an Invasive Fungal Corn Pathogen.</title>
        <authorList>
            <person name="MacCready J.S."/>
            <person name="Roggenkamp E.M."/>
            <person name="Gdanetz K."/>
            <person name="Chilvers M.I."/>
        </authorList>
    </citation>
    <scope>NUCLEOTIDE SEQUENCE</scope>
    <source>
        <strain evidence="6">PM02</strain>
    </source>
</reference>
<evidence type="ECO:0000256" key="1">
    <source>
        <dbReference type="ARBA" id="ARBA00004496"/>
    </source>
</evidence>
<dbReference type="Pfam" id="PF09598">
    <property type="entry name" value="Stm1_N"/>
    <property type="match status" value="1"/>
</dbReference>
<dbReference type="Gene3D" id="6.10.140.1040">
    <property type="match status" value="1"/>
</dbReference>
<keyword evidence="7" id="KW-1185">Reference proteome</keyword>
<name>A0AAD9HW05_9PEZI</name>
<feature type="domain" description="Hyaluronan/mRNA-binding protein" evidence="5">
    <location>
        <begin position="109"/>
        <end position="206"/>
    </location>
</feature>
<protein>
    <recommendedName>
        <fullName evidence="5">Hyaluronan/mRNA-binding protein domain-containing protein</fullName>
    </recommendedName>
</protein>
<evidence type="ECO:0000259" key="5">
    <source>
        <dbReference type="SMART" id="SM01233"/>
    </source>
</evidence>
<evidence type="ECO:0000256" key="3">
    <source>
        <dbReference type="SAM" id="MobiDB-lite"/>
    </source>
</evidence>